<name>A0ABT2TD17_9FIRM</name>
<dbReference type="Gene3D" id="3.40.109.40">
    <property type="match status" value="1"/>
</dbReference>
<dbReference type="RefSeq" id="WP_059069714.1">
    <property type="nucleotide sequence ID" value="NZ_JAOQJX010000017.1"/>
</dbReference>
<accession>A0ABT2TD17</accession>
<sequence length="216" mass="24326">MDKKVREAIRYLGFGRNTVDEQTLAMISDSFRELKQAADPKSIYRIFDFKQYSDTKIMAGNLKIESRNLGKNLKGCEQVIFFGATLGTGVDTLLRRYTIADMAKTVVLQACAAAVLEEYCDMCQEKIGEALRKENKYLRPRFSPGYGDFGMEYQEALIRMLDCAKRIGLTMTGGAMMVPTKSVTAVIGVSPTEEKCHIKGCESCEKKDCIYRRDTE</sequence>
<evidence type="ECO:0000313" key="2">
    <source>
        <dbReference type="EMBL" id="MCU6748145.1"/>
    </source>
</evidence>
<dbReference type="SUPFAM" id="SSF56507">
    <property type="entry name" value="Methionine synthase activation domain-like"/>
    <property type="match status" value="1"/>
</dbReference>
<comment type="caution">
    <text evidence="2">The sequence shown here is derived from an EMBL/GenBank/DDBJ whole genome shotgun (WGS) entry which is preliminary data.</text>
</comment>
<dbReference type="InterPro" id="IPR004223">
    <property type="entry name" value="VitB12-dep_Met_synth_activ_dom"/>
</dbReference>
<dbReference type="EMBL" id="JAOQJX010000017">
    <property type="protein sequence ID" value="MCU6748145.1"/>
    <property type="molecule type" value="Genomic_DNA"/>
</dbReference>
<dbReference type="InterPro" id="IPR017342">
    <property type="entry name" value="S-AdoMet-dep_Met_synth_prd"/>
</dbReference>
<dbReference type="InterPro" id="IPR037010">
    <property type="entry name" value="VitB12-dep_Met_synth_activ_sf"/>
</dbReference>
<organism evidence="2 3">
    <name type="scientific">Faecalicatena acetigenes</name>
    <dbReference type="NCBI Taxonomy" id="2981790"/>
    <lineage>
        <taxon>Bacteria</taxon>
        <taxon>Bacillati</taxon>
        <taxon>Bacillota</taxon>
        <taxon>Clostridia</taxon>
        <taxon>Lachnospirales</taxon>
        <taxon>Lachnospiraceae</taxon>
        <taxon>Faecalicatena</taxon>
    </lineage>
</organism>
<dbReference type="Pfam" id="PF02965">
    <property type="entry name" value="Met_synt_B12"/>
    <property type="match status" value="1"/>
</dbReference>
<dbReference type="PIRSF" id="PIRSF037984">
    <property type="entry name" value="Met_synth_TM0269_prd"/>
    <property type="match status" value="1"/>
</dbReference>
<gene>
    <name evidence="2" type="ORF">OCV51_10860</name>
</gene>
<evidence type="ECO:0000259" key="1">
    <source>
        <dbReference type="Pfam" id="PF02965"/>
    </source>
</evidence>
<keyword evidence="3" id="KW-1185">Reference proteome</keyword>
<protein>
    <submittedName>
        <fullName evidence="2">Vitamin B12 dependent methionine synthase activation subunit</fullName>
    </submittedName>
</protein>
<reference evidence="2 3" key="1">
    <citation type="journal article" date="2021" name="ISME Commun">
        <title>Automated analysis of genomic sequences facilitates high-throughput and comprehensive description of bacteria.</title>
        <authorList>
            <person name="Hitch T.C.A."/>
        </authorList>
    </citation>
    <scope>NUCLEOTIDE SEQUENCE [LARGE SCALE GENOMIC DNA]</scope>
    <source>
        <strain evidence="2 3">H2_18</strain>
    </source>
</reference>
<dbReference type="Proteomes" id="UP001652394">
    <property type="component" value="Unassembled WGS sequence"/>
</dbReference>
<proteinExistence type="predicted"/>
<evidence type="ECO:0000313" key="3">
    <source>
        <dbReference type="Proteomes" id="UP001652394"/>
    </source>
</evidence>
<feature type="domain" description="AdoMet activation" evidence="1">
    <location>
        <begin position="82"/>
        <end position="201"/>
    </location>
</feature>